<dbReference type="InterPro" id="IPR036188">
    <property type="entry name" value="FAD/NAD-bd_sf"/>
</dbReference>
<reference evidence="9 10" key="1">
    <citation type="submission" date="2019-12" db="EMBL/GenBank/DDBJ databases">
        <title>Genomic-based taxomic classification of the family Erythrobacteraceae.</title>
        <authorList>
            <person name="Xu L."/>
        </authorList>
    </citation>
    <scope>NUCLEOTIDE SEQUENCE [LARGE SCALE GENOMIC DNA]</scope>
    <source>
        <strain evidence="9 10">M0322</strain>
    </source>
</reference>
<proteinExistence type="inferred from homology"/>
<gene>
    <name evidence="9" type="ORF">GRI99_08660</name>
</gene>
<protein>
    <submittedName>
        <fullName evidence="9">Choline dehydrogenase</fullName>
    </submittedName>
</protein>
<dbReference type="AlphaFoldDB" id="A0A844YXM2"/>
<feature type="domain" description="Glucose-methanol-choline oxidoreductase N-terminal" evidence="8">
    <location>
        <begin position="254"/>
        <end position="268"/>
    </location>
</feature>
<dbReference type="InterPro" id="IPR007867">
    <property type="entry name" value="GMC_OxRtase_C"/>
</dbReference>
<evidence type="ECO:0000313" key="9">
    <source>
        <dbReference type="EMBL" id="MXO71710.1"/>
    </source>
</evidence>
<keyword evidence="4 5" id="KW-0274">FAD</keyword>
<dbReference type="SUPFAM" id="SSF54373">
    <property type="entry name" value="FAD-linked reductases, C-terminal domain"/>
    <property type="match status" value="1"/>
</dbReference>
<comment type="similarity">
    <text evidence="2 6">Belongs to the GMC oxidoreductase family.</text>
</comment>
<dbReference type="SUPFAM" id="SSF51905">
    <property type="entry name" value="FAD/NAD(P)-binding domain"/>
    <property type="match status" value="1"/>
</dbReference>
<evidence type="ECO:0000256" key="1">
    <source>
        <dbReference type="ARBA" id="ARBA00001974"/>
    </source>
</evidence>
<evidence type="ECO:0000256" key="2">
    <source>
        <dbReference type="ARBA" id="ARBA00010790"/>
    </source>
</evidence>
<evidence type="ECO:0000256" key="5">
    <source>
        <dbReference type="PIRSR" id="PIRSR000137-2"/>
    </source>
</evidence>
<dbReference type="InterPro" id="IPR012132">
    <property type="entry name" value="GMC_OxRdtase"/>
</dbReference>
<comment type="cofactor">
    <cofactor evidence="1 5">
        <name>FAD</name>
        <dbReference type="ChEBI" id="CHEBI:57692"/>
    </cofactor>
</comment>
<comment type="caution">
    <text evidence="9">The sequence shown here is derived from an EMBL/GenBank/DDBJ whole genome shotgun (WGS) entry which is preliminary data.</text>
</comment>
<keyword evidence="3 6" id="KW-0285">Flavoprotein</keyword>
<dbReference type="InterPro" id="IPR000172">
    <property type="entry name" value="GMC_OxRdtase_N"/>
</dbReference>
<feature type="domain" description="Glucose-methanol-choline oxidoreductase N-terminal" evidence="7">
    <location>
        <begin position="82"/>
        <end position="105"/>
    </location>
</feature>
<dbReference type="PANTHER" id="PTHR11552:SF147">
    <property type="entry name" value="CHOLINE DEHYDROGENASE, MITOCHONDRIAL"/>
    <property type="match status" value="1"/>
</dbReference>
<dbReference type="RefSeq" id="WP_160771598.1">
    <property type="nucleotide sequence ID" value="NZ_WTYV01000002.1"/>
</dbReference>
<evidence type="ECO:0000256" key="3">
    <source>
        <dbReference type="ARBA" id="ARBA00022630"/>
    </source>
</evidence>
<name>A0A844YXM2_9SPHN</name>
<dbReference type="EMBL" id="WTYV01000002">
    <property type="protein sequence ID" value="MXO71710.1"/>
    <property type="molecule type" value="Genomic_DNA"/>
</dbReference>
<dbReference type="GO" id="GO:0050660">
    <property type="term" value="F:flavin adenine dinucleotide binding"/>
    <property type="evidence" value="ECO:0007669"/>
    <property type="project" value="InterPro"/>
</dbReference>
<dbReference type="Pfam" id="PF00732">
    <property type="entry name" value="GMC_oxred_N"/>
    <property type="match status" value="1"/>
</dbReference>
<dbReference type="PANTHER" id="PTHR11552">
    <property type="entry name" value="GLUCOSE-METHANOL-CHOLINE GMC OXIDOREDUCTASE"/>
    <property type="match status" value="1"/>
</dbReference>
<feature type="binding site" evidence="5">
    <location>
        <position position="88"/>
    </location>
    <ligand>
        <name>FAD</name>
        <dbReference type="ChEBI" id="CHEBI:57692"/>
    </ligand>
</feature>
<dbReference type="GO" id="GO:0016614">
    <property type="term" value="F:oxidoreductase activity, acting on CH-OH group of donors"/>
    <property type="evidence" value="ECO:0007669"/>
    <property type="project" value="InterPro"/>
</dbReference>
<evidence type="ECO:0000313" key="10">
    <source>
        <dbReference type="Proteomes" id="UP000466966"/>
    </source>
</evidence>
<dbReference type="Pfam" id="PF05199">
    <property type="entry name" value="GMC_oxred_C"/>
    <property type="match status" value="1"/>
</dbReference>
<dbReference type="PROSITE" id="PS00624">
    <property type="entry name" value="GMC_OXRED_2"/>
    <property type="match status" value="1"/>
</dbReference>
<evidence type="ECO:0000256" key="4">
    <source>
        <dbReference type="ARBA" id="ARBA00022827"/>
    </source>
</evidence>
<dbReference type="PIRSF" id="PIRSF000137">
    <property type="entry name" value="Alcohol_oxidase"/>
    <property type="match status" value="1"/>
</dbReference>
<dbReference type="PROSITE" id="PS00623">
    <property type="entry name" value="GMC_OXRED_1"/>
    <property type="match status" value="1"/>
</dbReference>
<evidence type="ECO:0000259" key="8">
    <source>
        <dbReference type="PROSITE" id="PS00624"/>
    </source>
</evidence>
<accession>A0A844YXM2</accession>
<evidence type="ECO:0000259" key="7">
    <source>
        <dbReference type="PROSITE" id="PS00623"/>
    </source>
</evidence>
<keyword evidence="10" id="KW-1185">Reference proteome</keyword>
<dbReference type="Gene3D" id="3.50.50.60">
    <property type="entry name" value="FAD/NAD(P)-binding domain"/>
    <property type="match status" value="1"/>
</dbReference>
<sequence length="533" mass="57751">MERDYDYIVIGAGSSGAVVAARLSEDPACRVLLLEAGGPNRHPLQLMPLAFPRVALGRIGTWQFASEPEPALDGRTLGIPRGRTLGGTSSINAMIAVRGNRRDFDDWAAGQLPGWSYEDVLPYFRKLESHWRGASDLHGGHGPVGITRMVGDDLLWDAHRDAALAAGIPVNEDPNGREQDGISRMESTVAGGRRASSARAYLQPAMGRTNLSVVTGALVTRIVLDGTRAVAVDYVRQGRSERARAVSEIVLSAGAYGSPHILMLSGIGNPDHLREAGVEPVHALPGVGNDLADHPVVINEWDLKEDGGLTRHLRLDRAALAAARWFANGTGPFAFTGTLANIFTRLRPDADRPDVQMMCLPLSGDARLWLPGFRKPVSRISVRTGYLPLKSRGWVRLRDADPASPPRIFLNMFSAPGDMEGMVQSVRLTREIYRQEPLARLIARENLPGEAVRSDADITAFIRRTATHRAHPGCSCRMGNDAMAVVDARLRVHGIDGLRIADASVMPSLPRGNPNLACMMIGEKAADMIRANQ</sequence>
<dbReference type="OrthoDB" id="9785276at2"/>
<dbReference type="Proteomes" id="UP000466966">
    <property type="component" value="Unassembled WGS sequence"/>
</dbReference>
<dbReference type="Gene3D" id="3.30.410.40">
    <property type="match status" value="1"/>
</dbReference>
<feature type="binding site" evidence="5">
    <location>
        <position position="219"/>
    </location>
    <ligand>
        <name>FAD</name>
        <dbReference type="ChEBI" id="CHEBI:57692"/>
    </ligand>
</feature>
<organism evidence="9 10">
    <name type="scientific">Alteraurantiacibacter buctensis</name>
    <dbReference type="NCBI Taxonomy" id="1503981"/>
    <lineage>
        <taxon>Bacteria</taxon>
        <taxon>Pseudomonadati</taxon>
        <taxon>Pseudomonadota</taxon>
        <taxon>Alphaproteobacteria</taxon>
        <taxon>Sphingomonadales</taxon>
        <taxon>Erythrobacteraceae</taxon>
        <taxon>Alteraurantiacibacter</taxon>
    </lineage>
</organism>
<evidence type="ECO:0000256" key="6">
    <source>
        <dbReference type="RuleBase" id="RU003968"/>
    </source>
</evidence>